<keyword evidence="2" id="KW-1185">Reference proteome</keyword>
<comment type="caution">
    <text evidence="1">The sequence shown here is derived from an EMBL/GenBank/DDBJ whole genome shotgun (WGS) entry which is preliminary data.</text>
</comment>
<name>A0ABR2PUI7_9ROSI</name>
<protein>
    <submittedName>
        <fullName evidence="1">Uncharacterized protein</fullName>
    </submittedName>
</protein>
<sequence length="86" mass="9247">MGKVNNDIRGALELDSKRHLGDKEPKGYSSRDILEDRNMVEVEACGTINMAKCGTDLTVGSLEGKTWAAGSLDTDLKKDGPGLKPK</sequence>
<proteinExistence type="predicted"/>
<evidence type="ECO:0000313" key="2">
    <source>
        <dbReference type="Proteomes" id="UP001396334"/>
    </source>
</evidence>
<dbReference type="Proteomes" id="UP001396334">
    <property type="component" value="Unassembled WGS sequence"/>
</dbReference>
<organism evidence="1 2">
    <name type="scientific">Hibiscus sabdariffa</name>
    <name type="common">roselle</name>
    <dbReference type="NCBI Taxonomy" id="183260"/>
    <lineage>
        <taxon>Eukaryota</taxon>
        <taxon>Viridiplantae</taxon>
        <taxon>Streptophyta</taxon>
        <taxon>Embryophyta</taxon>
        <taxon>Tracheophyta</taxon>
        <taxon>Spermatophyta</taxon>
        <taxon>Magnoliopsida</taxon>
        <taxon>eudicotyledons</taxon>
        <taxon>Gunneridae</taxon>
        <taxon>Pentapetalae</taxon>
        <taxon>rosids</taxon>
        <taxon>malvids</taxon>
        <taxon>Malvales</taxon>
        <taxon>Malvaceae</taxon>
        <taxon>Malvoideae</taxon>
        <taxon>Hibiscus</taxon>
    </lineage>
</organism>
<reference evidence="1 2" key="1">
    <citation type="journal article" date="2024" name="G3 (Bethesda)">
        <title>Genome assembly of Hibiscus sabdariffa L. provides insights into metabolisms of medicinal natural products.</title>
        <authorList>
            <person name="Kim T."/>
        </authorList>
    </citation>
    <scope>NUCLEOTIDE SEQUENCE [LARGE SCALE GENOMIC DNA]</scope>
    <source>
        <strain evidence="1">TK-2024</strain>
        <tissue evidence="1">Old leaves</tissue>
    </source>
</reference>
<evidence type="ECO:0000313" key="1">
    <source>
        <dbReference type="EMBL" id="KAK8992111.1"/>
    </source>
</evidence>
<gene>
    <name evidence="1" type="ORF">V6N11_045003</name>
</gene>
<dbReference type="EMBL" id="JBBPBN010000051">
    <property type="protein sequence ID" value="KAK8992111.1"/>
    <property type="molecule type" value="Genomic_DNA"/>
</dbReference>
<accession>A0ABR2PUI7</accession>